<name>A0A396RUB2_9SPHN</name>
<dbReference type="GO" id="GO:0000287">
    <property type="term" value="F:magnesium ion binding"/>
    <property type="evidence" value="ECO:0007669"/>
    <property type="project" value="UniProtKB-UniRule"/>
</dbReference>
<evidence type="ECO:0000256" key="4">
    <source>
        <dbReference type="ARBA" id="ARBA00022801"/>
    </source>
</evidence>
<proteinExistence type="inferred from homology"/>
<comment type="similarity">
    <text evidence="5">Belongs to the PINc/VapC protein family.</text>
</comment>
<dbReference type="CDD" id="cd18692">
    <property type="entry name" value="PIN_VapC-like"/>
    <property type="match status" value="1"/>
</dbReference>
<evidence type="ECO:0000256" key="5">
    <source>
        <dbReference type="HAMAP-Rule" id="MF_00265"/>
    </source>
</evidence>
<dbReference type="EC" id="3.1.-.-" evidence="5"/>
<dbReference type="RefSeq" id="WP_118863174.1">
    <property type="nucleotide sequence ID" value="NZ_QWLV01000002.1"/>
</dbReference>
<reference evidence="7 8" key="1">
    <citation type="submission" date="2018-08" db="EMBL/GenBank/DDBJ databases">
        <title>The multiple taxonomic identification of Sphingomonas gilva.</title>
        <authorList>
            <person name="Zhu D."/>
            <person name="Zheng S."/>
        </authorList>
    </citation>
    <scope>NUCLEOTIDE SEQUENCE [LARGE SCALE GENOMIC DNA]</scope>
    <source>
        <strain evidence="7 8">ZDH117</strain>
    </source>
</reference>
<dbReference type="InterPro" id="IPR002716">
    <property type="entry name" value="PIN_dom"/>
</dbReference>
<evidence type="ECO:0000313" key="7">
    <source>
        <dbReference type="EMBL" id="RHW17983.1"/>
    </source>
</evidence>
<dbReference type="InterPro" id="IPR022907">
    <property type="entry name" value="VapC_family"/>
</dbReference>
<feature type="binding site" evidence="5">
    <location>
        <position position="6"/>
    </location>
    <ligand>
        <name>Mg(2+)</name>
        <dbReference type="ChEBI" id="CHEBI:18420"/>
    </ligand>
</feature>
<feature type="binding site" evidence="5">
    <location>
        <position position="100"/>
    </location>
    <ligand>
        <name>Mg(2+)</name>
        <dbReference type="ChEBI" id="CHEBI:18420"/>
    </ligand>
</feature>
<dbReference type="AlphaFoldDB" id="A0A396RUB2"/>
<keyword evidence="3 5" id="KW-0479">Metal-binding</keyword>
<evidence type="ECO:0000256" key="1">
    <source>
        <dbReference type="ARBA" id="ARBA00022649"/>
    </source>
</evidence>
<sequence>MTIFVDTNVLLYSISDRREDQVKRGLAIDLLKSRRCALSAQVFNEFFTQATKRTRPDRLPDETAKALIDRWRRFPVQPLDMPLTDLAWEIKGRTNYSWWDCMIIAAAVASGCDTLATEDMQHGHVVDGVRIVNPFRDAG</sequence>
<gene>
    <name evidence="5" type="primary">vapC</name>
    <name evidence="7" type="ORF">D1610_05645</name>
</gene>
<dbReference type="GO" id="GO:0090729">
    <property type="term" value="F:toxin activity"/>
    <property type="evidence" value="ECO:0007669"/>
    <property type="project" value="UniProtKB-KW"/>
</dbReference>
<keyword evidence="5" id="KW-0460">Magnesium</keyword>
<dbReference type="EMBL" id="QWLV01000002">
    <property type="protein sequence ID" value="RHW17983.1"/>
    <property type="molecule type" value="Genomic_DNA"/>
</dbReference>
<keyword evidence="8" id="KW-1185">Reference proteome</keyword>
<evidence type="ECO:0000256" key="3">
    <source>
        <dbReference type="ARBA" id="ARBA00022723"/>
    </source>
</evidence>
<evidence type="ECO:0000313" key="8">
    <source>
        <dbReference type="Proteomes" id="UP000266693"/>
    </source>
</evidence>
<protein>
    <recommendedName>
        <fullName evidence="5">Ribonuclease VapC</fullName>
        <shortName evidence="5">RNase VapC</shortName>
        <ecNumber evidence="5">3.1.-.-</ecNumber>
    </recommendedName>
    <alternativeName>
        <fullName evidence="5">Toxin VapC</fullName>
    </alternativeName>
</protein>
<dbReference type="Pfam" id="PF01850">
    <property type="entry name" value="PIN"/>
    <property type="match status" value="1"/>
</dbReference>
<dbReference type="InterPro" id="IPR029060">
    <property type="entry name" value="PIN-like_dom_sf"/>
</dbReference>
<comment type="function">
    <text evidence="5">Toxic component of a toxin-antitoxin (TA) system. An RNase.</text>
</comment>
<keyword evidence="4 5" id="KW-0378">Hydrolase</keyword>
<keyword evidence="5" id="KW-0800">Toxin</keyword>
<feature type="domain" description="PIN" evidence="6">
    <location>
        <begin position="3"/>
        <end position="121"/>
    </location>
</feature>
<comment type="cofactor">
    <cofactor evidence="5">
        <name>Mg(2+)</name>
        <dbReference type="ChEBI" id="CHEBI:18420"/>
    </cofactor>
</comment>
<dbReference type="HAMAP" id="MF_00265">
    <property type="entry name" value="VapC_Nob1"/>
    <property type="match status" value="1"/>
</dbReference>
<evidence type="ECO:0000256" key="2">
    <source>
        <dbReference type="ARBA" id="ARBA00022722"/>
    </source>
</evidence>
<dbReference type="Gene3D" id="3.40.50.1010">
    <property type="entry name" value="5'-nuclease"/>
    <property type="match status" value="1"/>
</dbReference>
<dbReference type="SUPFAM" id="SSF88723">
    <property type="entry name" value="PIN domain-like"/>
    <property type="match status" value="1"/>
</dbReference>
<dbReference type="Proteomes" id="UP000266693">
    <property type="component" value="Unassembled WGS sequence"/>
</dbReference>
<dbReference type="OrthoDB" id="163436at2"/>
<dbReference type="GO" id="GO:0004540">
    <property type="term" value="F:RNA nuclease activity"/>
    <property type="evidence" value="ECO:0007669"/>
    <property type="project" value="InterPro"/>
</dbReference>
<dbReference type="GO" id="GO:0016787">
    <property type="term" value="F:hydrolase activity"/>
    <property type="evidence" value="ECO:0007669"/>
    <property type="project" value="UniProtKB-KW"/>
</dbReference>
<comment type="caution">
    <text evidence="7">The sequence shown here is derived from an EMBL/GenBank/DDBJ whole genome shotgun (WGS) entry which is preliminary data.</text>
</comment>
<keyword evidence="2 5" id="KW-0540">Nuclease</keyword>
<organism evidence="7 8">
    <name type="scientific">Sphingomonas gilva</name>
    <dbReference type="NCBI Taxonomy" id="2305907"/>
    <lineage>
        <taxon>Bacteria</taxon>
        <taxon>Pseudomonadati</taxon>
        <taxon>Pseudomonadota</taxon>
        <taxon>Alphaproteobacteria</taxon>
        <taxon>Sphingomonadales</taxon>
        <taxon>Sphingomonadaceae</taxon>
        <taxon>Sphingomonas</taxon>
    </lineage>
</organism>
<keyword evidence="1 5" id="KW-1277">Toxin-antitoxin system</keyword>
<accession>A0A396RUB2</accession>
<evidence type="ECO:0000259" key="6">
    <source>
        <dbReference type="Pfam" id="PF01850"/>
    </source>
</evidence>